<name>A0A9P0TP95_PIEBR</name>
<dbReference type="Pfam" id="PF03455">
    <property type="entry name" value="dDENN"/>
    <property type="match status" value="1"/>
</dbReference>
<feature type="compositionally biased region" description="Polar residues" evidence="1">
    <location>
        <begin position="216"/>
        <end position="225"/>
    </location>
</feature>
<evidence type="ECO:0000313" key="4">
    <source>
        <dbReference type="Proteomes" id="UP001152562"/>
    </source>
</evidence>
<feature type="region of interest" description="Disordered" evidence="1">
    <location>
        <begin position="204"/>
        <end position="228"/>
    </location>
</feature>
<sequence length="1329" mass="153015">MLSQPKNRVQAIKSKFESLQSENESLVVKKNLSHLSKYTQKHNGNISVLDSNNKENKDEEKRLTVNSDLRDLNEDWSLKPNSSYLYSQHDTKVCNDTKITLSRQSSDPGKKLHRSHAFRCDRNQIVTQPKRYGSCNGRSETSDFSLKRHDKTLTKDRLKQLGNFIEDQMRKEGYMASNSATVGHVDSVPDCEVPKHILDQYAKVDKSNKAEKQDSLTDSGVSSETENIDDEKNKIRKLVTQYEKNDDKEKLIFEKDKSRDNKGLKNKDYFNNNENKHVSQIFENSDKQNAPIENLNNTQHNFQYKVEIKTAFDSETKISNHNQLENINSNSNLASMDDLCGSSETMRLERKNPHLVLTDTLKKALKQPLPTGPPPKKPPRIFHEEKPKKDTKKMLEKLEQVLQKREANQSKIYDIAEESEKIEKPKKEMHYLCTEILNIPNQTTDPFIKCLNSLNCAIMTNNSTLSLPYTRLNECMCDKRLSTFKNDFEGKKCPKCQSNDDKDGFKCHLNCKCKVLNSEFYVPREHIYDVPFVEKSEYGSLNKGSRSMEDLRLIEDPKIYDEPCDISRPATPEVKSEFQKLKENFESQLTEKPKIAKKPLKVWKSTENVSEEFKFSKKVCSENKFATETKRYRRFDKEKVGFSLPKTDKQLDVDRENLNRLMSEIYETVTAACNMDEHKPGSFPTELSDNTSEESVKLTRSLTEKRKNYVRRVSSRVAYIDQNVKTRFRHQTSVCSYKSDLDTYSTFRSWKSFRTSQNNLAKMTVDTDVPDAGDNLSIDEKTGCVDLALPFEARERGLFNVCLLVGLNYMTGQAYVKSVFPSQVQVPPHIENLIFPETLSGSLGEWSAERDAQCYSLVLTDEKGERAYGYCRRVLPEGATTCLPLGYCLIGKYRAPGFYYKILQEIESHHGNPEIELNQVLQQLFETDFPNPGEQITITYNRTEKGTVKNTQNIFKNRTLPRKGEVSINISVKTESVSDDTSAAEFIEKEKEKEIVVDKESLEKHELPEFYDLENNNSPKRVMICLESPRTRTIKRPIEPRADEDNMSLLVDQLGPGLLIKVFGTLLLERKVIIVSDHLGIVSSCMEALQSALYPFVWQQPLISTIPAEIHRDVLEAPLPILAGMMKTHDFDTNVLFEEGMLIDLTNPNKVVFYQGDESTILPTHCYKTLKTSLNMETNKQKERQDTKTRNVMISEAFLRFFVDILGEFSKFFTERELKEDELGKDGVVFDKEAFIKQASSKQNQFFLEWFTETAMFTHFIQNMAVFHKKPTGNDSLLVDTPLPNFYELFNERVKSRNRASTKISEKNYKSAVNKKVKLLKTKLRDLVA</sequence>
<gene>
    <name evidence="3" type="ORF">PIBRA_LOCUS8736</name>
</gene>
<evidence type="ECO:0000313" key="3">
    <source>
        <dbReference type="EMBL" id="CAH4032342.1"/>
    </source>
</evidence>
<evidence type="ECO:0000256" key="1">
    <source>
        <dbReference type="SAM" id="MobiDB-lite"/>
    </source>
</evidence>
<dbReference type="InterPro" id="IPR005112">
    <property type="entry name" value="dDENN_dom"/>
</dbReference>
<dbReference type="Gene3D" id="3.30.450.200">
    <property type="match status" value="1"/>
</dbReference>
<dbReference type="InterPro" id="IPR043153">
    <property type="entry name" value="DENN_C"/>
</dbReference>
<dbReference type="PROSITE" id="PS50211">
    <property type="entry name" value="DENN"/>
    <property type="match status" value="1"/>
</dbReference>
<protein>
    <recommendedName>
        <fullName evidence="2">UDENN domain-containing protein</fullName>
    </recommendedName>
</protein>
<dbReference type="PANTHER" id="PTHR15288">
    <property type="entry name" value="DENN DOMAIN-CONTAINING PROTEIN 2"/>
    <property type="match status" value="1"/>
</dbReference>
<dbReference type="Proteomes" id="UP001152562">
    <property type="component" value="Unassembled WGS sequence"/>
</dbReference>
<dbReference type="Pfam" id="PF03456">
    <property type="entry name" value="uDENN"/>
    <property type="match status" value="1"/>
</dbReference>
<dbReference type="InterPro" id="IPR001194">
    <property type="entry name" value="cDENN_dom"/>
</dbReference>
<dbReference type="InterPro" id="IPR051942">
    <property type="entry name" value="DENN_domain_containing_2"/>
</dbReference>
<dbReference type="PANTHER" id="PTHR15288:SF0">
    <property type="entry name" value="UDENN DOMAIN-CONTAINING PROTEIN"/>
    <property type="match status" value="1"/>
</dbReference>
<feature type="domain" description="UDENN" evidence="2">
    <location>
        <begin position="800"/>
        <end position="1272"/>
    </location>
</feature>
<dbReference type="Gene3D" id="3.40.50.11500">
    <property type="match status" value="1"/>
</dbReference>
<dbReference type="InterPro" id="IPR005113">
    <property type="entry name" value="uDENN_dom"/>
</dbReference>
<dbReference type="SMART" id="SM00799">
    <property type="entry name" value="DENN"/>
    <property type="match status" value="1"/>
</dbReference>
<proteinExistence type="predicted"/>
<dbReference type="EMBL" id="CALOZG010000028">
    <property type="protein sequence ID" value="CAH4032342.1"/>
    <property type="molecule type" value="Genomic_DNA"/>
</dbReference>
<keyword evidence="4" id="KW-1185">Reference proteome</keyword>
<comment type="caution">
    <text evidence="3">The sequence shown here is derived from an EMBL/GenBank/DDBJ whole genome shotgun (WGS) entry which is preliminary data.</text>
</comment>
<dbReference type="InterPro" id="IPR037516">
    <property type="entry name" value="Tripartite_DENN"/>
</dbReference>
<reference evidence="3" key="1">
    <citation type="submission" date="2022-05" db="EMBL/GenBank/DDBJ databases">
        <authorList>
            <person name="Okamura Y."/>
        </authorList>
    </citation>
    <scope>NUCLEOTIDE SEQUENCE</scope>
</reference>
<organism evidence="3 4">
    <name type="scientific">Pieris brassicae</name>
    <name type="common">White butterfly</name>
    <name type="synonym">Large white butterfly</name>
    <dbReference type="NCBI Taxonomy" id="7116"/>
    <lineage>
        <taxon>Eukaryota</taxon>
        <taxon>Metazoa</taxon>
        <taxon>Ecdysozoa</taxon>
        <taxon>Arthropoda</taxon>
        <taxon>Hexapoda</taxon>
        <taxon>Insecta</taxon>
        <taxon>Pterygota</taxon>
        <taxon>Neoptera</taxon>
        <taxon>Endopterygota</taxon>
        <taxon>Lepidoptera</taxon>
        <taxon>Glossata</taxon>
        <taxon>Ditrysia</taxon>
        <taxon>Papilionoidea</taxon>
        <taxon>Pieridae</taxon>
        <taxon>Pierinae</taxon>
        <taxon>Pieris</taxon>
    </lineage>
</organism>
<dbReference type="SMART" id="SM00801">
    <property type="entry name" value="dDENN"/>
    <property type="match status" value="1"/>
</dbReference>
<accession>A0A9P0TP95</accession>
<evidence type="ECO:0000259" key="2">
    <source>
        <dbReference type="PROSITE" id="PS50211"/>
    </source>
</evidence>
<feature type="compositionally biased region" description="Basic and acidic residues" evidence="1">
    <location>
        <begin position="204"/>
        <end position="215"/>
    </location>
</feature>
<dbReference type="Pfam" id="PF02141">
    <property type="entry name" value="DENN"/>
    <property type="match status" value="1"/>
</dbReference>